<sequence>MLVHDFVPGVCGKWRTLLPTERVSISGRVFGTCLNIRKGLRKRGGRAGLTGV</sequence>
<keyword evidence="2" id="KW-1185">Reference proteome</keyword>
<evidence type="ECO:0000313" key="1">
    <source>
        <dbReference type="EMBL" id="ASV75411.1"/>
    </source>
</evidence>
<reference evidence="1 2" key="1">
    <citation type="journal article" name="Front. Microbiol.">
        <title>Sugar Metabolism of the First Thermophilic Planctomycete Thermogutta terrifontis: Comparative Genomic and Transcriptomic Approaches.</title>
        <authorList>
            <person name="Elcheninov A.G."/>
            <person name="Menzel P."/>
            <person name="Gudbergsdottir S.R."/>
            <person name="Slesarev A.I."/>
            <person name="Kadnikov V.V."/>
            <person name="Krogh A."/>
            <person name="Bonch-Osmolovskaya E.A."/>
            <person name="Peng X."/>
            <person name="Kublanov I.V."/>
        </authorList>
    </citation>
    <scope>NUCLEOTIDE SEQUENCE [LARGE SCALE GENOMIC DNA]</scope>
    <source>
        <strain evidence="1 2">R1</strain>
    </source>
</reference>
<dbReference type="Proteomes" id="UP000215086">
    <property type="component" value="Chromosome"/>
</dbReference>
<dbReference type="AlphaFoldDB" id="A0A286RHG6"/>
<gene>
    <name evidence="1" type="ORF">THTE_2809</name>
</gene>
<dbReference type="KEGG" id="ttf:THTE_2809"/>
<protein>
    <submittedName>
        <fullName evidence="1">Uncharacterized protein</fullName>
    </submittedName>
</protein>
<organism evidence="1 2">
    <name type="scientific">Thermogutta terrifontis</name>
    <dbReference type="NCBI Taxonomy" id="1331910"/>
    <lineage>
        <taxon>Bacteria</taxon>
        <taxon>Pseudomonadati</taxon>
        <taxon>Planctomycetota</taxon>
        <taxon>Planctomycetia</taxon>
        <taxon>Pirellulales</taxon>
        <taxon>Thermoguttaceae</taxon>
        <taxon>Thermogutta</taxon>
    </lineage>
</organism>
<evidence type="ECO:0000313" key="2">
    <source>
        <dbReference type="Proteomes" id="UP000215086"/>
    </source>
</evidence>
<name>A0A286RHG6_9BACT</name>
<dbReference type="EMBL" id="CP018477">
    <property type="protein sequence ID" value="ASV75411.1"/>
    <property type="molecule type" value="Genomic_DNA"/>
</dbReference>
<accession>A0A286RHG6</accession>
<proteinExistence type="predicted"/>